<name>A0ABW8RPY5_9BACI</name>
<accession>A0ABW8RPY5</accession>
<evidence type="ECO:0000313" key="1">
    <source>
        <dbReference type="EMBL" id="MFK9095501.1"/>
    </source>
</evidence>
<organism evidence="1 2">
    <name type="scientific">Bacillus salipaludis</name>
    <dbReference type="NCBI Taxonomy" id="2547811"/>
    <lineage>
        <taxon>Bacteria</taxon>
        <taxon>Bacillati</taxon>
        <taxon>Bacillota</taxon>
        <taxon>Bacilli</taxon>
        <taxon>Bacillales</taxon>
        <taxon>Bacillaceae</taxon>
        <taxon>Bacillus</taxon>
    </lineage>
</organism>
<gene>
    <name evidence="1" type="ORF">ACJEBI_29170</name>
</gene>
<dbReference type="EMBL" id="JBJHQH010000053">
    <property type="protein sequence ID" value="MFK9095501.1"/>
    <property type="molecule type" value="Genomic_DNA"/>
</dbReference>
<protein>
    <recommendedName>
        <fullName evidence="3">GLPGLI family protein</fullName>
    </recommendedName>
</protein>
<reference evidence="1 2" key="1">
    <citation type="submission" date="2024-11" db="EMBL/GenBank/DDBJ databases">
        <authorList>
            <person name="Lucas J.A."/>
        </authorList>
    </citation>
    <scope>NUCLEOTIDE SEQUENCE [LARGE SCALE GENOMIC DNA]</scope>
    <source>
        <strain evidence="1 2">Z 5.4</strain>
    </source>
</reference>
<dbReference type="RefSeq" id="WP_406583882.1">
    <property type="nucleotide sequence ID" value="NZ_JBJHQH010000053.1"/>
</dbReference>
<evidence type="ECO:0000313" key="2">
    <source>
        <dbReference type="Proteomes" id="UP001623041"/>
    </source>
</evidence>
<comment type="caution">
    <text evidence="1">The sequence shown here is derived from an EMBL/GenBank/DDBJ whole genome shotgun (WGS) entry which is preliminary data.</text>
</comment>
<dbReference type="Proteomes" id="UP001623041">
    <property type="component" value="Unassembled WGS sequence"/>
</dbReference>
<evidence type="ECO:0008006" key="3">
    <source>
        <dbReference type="Google" id="ProtNLM"/>
    </source>
</evidence>
<proteinExistence type="predicted"/>
<sequence length="245" mass="28744">MIVIQFYFNSFIGKHENADFFFNLLEKEGLTPDKMGLTEPLKRLYERKKAIELWTKAEQGNGRMVGGMMGKKKNPSYSFIMDWNKGEKYISPNWLTIFVPKGVFKRFKQIFLNIFFQIQVEFDVLYGYISSEESENRQFVPGTLETRLPGVFWCNYFSKTYVDFFGEDRLINGPWINKDVLPNGAIVTYLSDQPTDLINDMQIEEIAKKHLGEDSFGDRDYYIKNLDVVQMKNVPKIELKELRIS</sequence>
<keyword evidence="2" id="KW-1185">Reference proteome</keyword>